<comment type="caution">
    <text evidence="3">The sequence shown here is derived from an EMBL/GenBank/DDBJ whole genome shotgun (WGS) entry which is preliminary data.</text>
</comment>
<feature type="compositionally biased region" description="Polar residues" evidence="1">
    <location>
        <begin position="601"/>
        <end position="610"/>
    </location>
</feature>
<feature type="compositionally biased region" description="Acidic residues" evidence="1">
    <location>
        <begin position="537"/>
        <end position="555"/>
    </location>
</feature>
<feature type="compositionally biased region" description="Low complexity" evidence="1">
    <location>
        <begin position="458"/>
        <end position="471"/>
    </location>
</feature>
<protein>
    <submittedName>
        <fullName evidence="3">Uncharacterized protein</fullName>
    </submittedName>
</protein>
<feature type="compositionally biased region" description="Polar residues" evidence="1">
    <location>
        <begin position="287"/>
        <end position="300"/>
    </location>
</feature>
<dbReference type="AlphaFoldDB" id="A0AAE1D9F8"/>
<feature type="region of interest" description="Disordered" evidence="1">
    <location>
        <begin position="428"/>
        <end position="582"/>
    </location>
</feature>
<feature type="region of interest" description="Disordered" evidence="1">
    <location>
        <begin position="274"/>
        <end position="312"/>
    </location>
</feature>
<evidence type="ECO:0000256" key="1">
    <source>
        <dbReference type="SAM" id="MobiDB-lite"/>
    </source>
</evidence>
<dbReference type="Proteomes" id="UP001283361">
    <property type="component" value="Unassembled WGS sequence"/>
</dbReference>
<dbReference type="EMBL" id="JAWDGP010004711">
    <property type="protein sequence ID" value="KAK3762419.1"/>
    <property type="molecule type" value="Genomic_DNA"/>
</dbReference>
<organism evidence="3 4">
    <name type="scientific">Elysia crispata</name>
    <name type="common">lettuce slug</name>
    <dbReference type="NCBI Taxonomy" id="231223"/>
    <lineage>
        <taxon>Eukaryota</taxon>
        <taxon>Metazoa</taxon>
        <taxon>Spiralia</taxon>
        <taxon>Lophotrochozoa</taxon>
        <taxon>Mollusca</taxon>
        <taxon>Gastropoda</taxon>
        <taxon>Heterobranchia</taxon>
        <taxon>Euthyneura</taxon>
        <taxon>Panpulmonata</taxon>
        <taxon>Sacoglossa</taxon>
        <taxon>Placobranchoidea</taxon>
        <taxon>Plakobranchidae</taxon>
        <taxon>Elysia</taxon>
    </lineage>
</organism>
<proteinExistence type="predicted"/>
<feature type="transmembrane region" description="Helical" evidence="2">
    <location>
        <begin position="318"/>
        <end position="343"/>
    </location>
</feature>
<keyword evidence="2" id="KW-0812">Transmembrane</keyword>
<feature type="compositionally biased region" description="Low complexity" evidence="1">
    <location>
        <begin position="625"/>
        <end position="636"/>
    </location>
</feature>
<feature type="region of interest" description="Disordered" evidence="1">
    <location>
        <begin position="594"/>
        <end position="716"/>
    </location>
</feature>
<evidence type="ECO:0000256" key="2">
    <source>
        <dbReference type="SAM" id="Phobius"/>
    </source>
</evidence>
<sequence length="716" mass="77016">MVQRFNKSTVKSIARLPLFFLLFTKGAKLSVHLVLRGVQQLCTALHHISDITDLDVCSGVFRATLQQSARLAVNRGAILGPRMDPLIIALVIACFGQVLMARTDNPEIVFNGLYHVVFPGNFLSRFHQCLCDDNVKSCSVDYELDSNLGYPYGYRVTDVDVEDLESGGQSAMYGAAYQCHPGQFGAEGEIICTKLKTDDAGCRGWTTSSVRNSVCLSFSLPTTEPRCYFSCVDVLWSGFFVKYKHFPSAEQPKPESCLGSTGVPDMTTATTVTTVTTTTTSREVLPESTSVPNRNSSQSAGPGVSMKTEDDGDGDGSLALGVGIGCAFIVVLVVVFVAAFVLWRRKRNRNASHRKPTLPFIPHLHSNNAYQASQAGREKRKFSTGENGGEYAAYLEPVHIYSHVTGEEEQAVVYENIDAIERKESLKRDGVKASNGSHVGPTRTGAAFGSSQHEAHPYDVASSVDSSAPDPYNKKKKKHGKKDNGGNGKKKGGPGEAGDLSHDYNRLHTGRSGKGAEVSRSILARYNNPPTPPSAPNEDDSIYEGYEEDWQEDEGAVAQEASMNAYSMATPPDEGAVAQEASMNAYSMATPTDEGAVAQEASMNAYSMATPTDAGEAGRADQGTNSNPSNQAPNSAGKSSAPYENLNFPAALGILNPGFSPDDPQNSNQDYLVLREDAENAEEGEGISAENANKSIVASDSDPPNVYFELEKDPDL</sequence>
<keyword evidence="4" id="KW-1185">Reference proteome</keyword>
<evidence type="ECO:0000313" key="4">
    <source>
        <dbReference type="Proteomes" id="UP001283361"/>
    </source>
</evidence>
<keyword evidence="2" id="KW-1133">Transmembrane helix</keyword>
<gene>
    <name evidence="3" type="ORF">RRG08_061668</name>
</gene>
<reference evidence="3" key="1">
    <citation type="journal article" date="2023" name="G3 (Bethesda)">
        <title>A reference genome for the long-term kleptoplast-retaining sea slug Elysia crispata morphotype clarki.</title>
        <authorList>
            <person name="Eastman K.E."/>
            <person name="Pendleton A.L."/>
            <person name="Shaikh M.A."/>
            <person name="Suttiyut T."/>
            <person name="Ogas R."/>
            <person name="Tomko P."/>
            <person name="Gavelis G."/>
            <person name="Widhalm J.R."/>
            <person name="Wisecaver J.H."/>
        </authorList>
    </citation>
    <scope>NUCLEOTIDE SEQUENCE</scope>
    <source>
        <strain evidence="3">ECLA1</strain>
    </source>
</reference>
<keyword evidence="2" id="KW-0472">Membrane</keyword>
<name>A0AAE1D9F8_9GAST</name>
<evidence type="ECO:0000313" key="3">
    <source>
        <dbReference type="EMBL" id="KAK3762419.1"/>
    </source>
</evidence>
<accession>A0AAE1D9F8</accession>